<name>A0A0B1TLQ5_OESDE</name>
<feature type="non-terminal residue" evidence="2">
    <location>
        <position position="77"/>
    </location>
</feature>
<evidence type="ECO:0000313" key="3">
    <source>
        <dbReference type="Proteomes" id="UP000053660"/>
    </source>
</evidence>
<sequence length="77" mass="9345">MERQEHTERQINNLLNVLDVEVRPVETYRMALRNVYKIRNNADFNGIYLRRSMTADETEHDRQLRRKAKELNEKEGK</sequence>
<gene>
    <name evidence="2" type="ORF">OESDEN_03697</name>
</gene>
<evidence type="ECO:0000313" key="2">
    <source>
        <dbReference type="EMBL" id="KHJ96345.1"/>
    </source>
</evidence>
<evidence type="ECO:0000256" key="1">
    <source>
        <dbReference type="SAM" id="MobiDB-lite"/>
    </source>
</evidence>
<dbReference type="AlphaFoldDB" id="A0A0B1TLQ5"/>
<proteinExistence type="predicted"/>
<keyword evidence="3" id="KW-1185">Reference proteome</keyword>
<organism evidence="2 3">
    <name type="scientific">Oesophagostomum dentatum</name>
    <name type="common">Nodular worm</name>
    <dbReference type="NCBI Taxonomy" id="61180"/>
    <lineage>
        <taxon>Eukaryota</taxon>
        <taxon>Metazoa</taxon>
        <taxon>Ecdysozoa</taxon>
        <taxon>Nematoda</taxon>
        <taxon>Chromadorea</taxon>
        <taxon>Rhabditida</taxon>
        <taxon>Rhabditina</taxon>
        <taxon>Rhabditomorpha</taxon>
        <taxon>Strongyloidea</taxon>
        <taxon>Strongylidae</taxon>
        <taxon>Oesophagostomum</taxon>
    </lineage>
</organism>
<accession>A0A0B1TLQ5</accession>
<dbReference type="OrthoDB" id="5869388at2759"/>
<protein>
    <submittedName>
        <fullName evidence="2">Uncharacterized protein</fullName>
    </submittedName>
</protein>
<dbReference type="Proteomes" id="UP000053660">
    <property type="component" value="Unassembled WGS sequence"/>
</dbReference>
<reference evidence="2 3" key="1">
    <citation type="submission" date="2014-03" db="EMBL/GenBank/DDBJ databases">
        <title>Draft genome of the hookworm Oesophagostomum dentatum.</title>
        <authorList>
            <person name="Mitreva M."/>
        </authorList>
    </citation>
    <scope>NUCLEOTIDE SEQUENCE [LARGE SCALE GENOMIC DNA]</scope>
    <source>
        <strain evidence="2 3">OD-Hann</strain>
    </source>
</reference>
<dbReference type="EMBL" id="KN549692">
    <property type="protein sequence ID" value="KHJ96345.1"/>
    <property type="molecule type" value="Genomic_DNA"/>
</dbReference>
<feature type="region of interest" description="Disordered" evidence="1">
    <location>
        <begin position="55"/>
        <end position="77"/>
    </location>
</feature>